<dbReference type="STRING" id="1294262.GCA_001316085_01574"/>
<organism evidence="3 5">
    <name type="scientific">Sulfuracidifex tepidarius</name>
    <dbReference type="NCBI Taxonomy" id="1294262"/>
    <lineage>
        <taxon>Archaea</taxon>
        <taxon>Thermoproteota</taxon>
        <taxon>Thermoprotei</taxon>
        <taxon>Sulfolobales</taxon>
        <taxon>Sulfolobaceae</taxon>
        <taxon>Sulfuracidifex</taxon>
    </lineage>
</organism>
<dbReference type="EMBL" id="AP018929">
    <property type="protein sequence ID" value="BBG23563.1"/>
    <property type="molecule type" value="Genomic_DNA"/>
</dbReference>
<dbReference type="OrthoDB" id="25019at2157"/>
<dbReference type="GO" id="GO:0004252">
    <property type="term" value="F:serine-type endopeptidase activity"/>
    <property type="evidence" value="ECO:0007669"/>
    <property type="project" value="TreeGrafter"/>
</dbReference>
<reference evidence="6" key="1">
    <citation type="submission" date="2018-09" db="EMBL/GenBank/DDBJ databases">
        <title>Complete Genome Sequencing of Sulfolobus sp. JCM 16834.</title>
        <authorList>
            <person name="Kato S."/>
            <person name="Itoh T."/>
            <person name="Ohkuma M."/>
        </authorList>
    </citation>
    <scope>NUCLEOTIDE SEQUENCE [LARGE SCALE GENOMIC DNA]</scope>
    <source>
        <strain evidence="6">IC-007</strain>
    </source>
</reference>
<proteinExistence type="predicted"/>
<dbReference type="Proteomes" id="UP000325030">
    <property type="component" value="Chromosome"/>
</dbReference>
<evidence type="ECO:0000313" key="4">
    <source>
        <dbReference type="EMBL" id="BBG26310.1"/>
    </source>
</evidence>
<evidence type="ECO:0000313" key="6">
    <source>
        <dbReference type="Proteomes" id="UP000325030"/>
    </source>
</evidence>
<dbReference type="InterPro" id="IPR029058">
    <property type="entry name" value="AB_hydrolase_fold"/>
</dbReference>
<dbReference type="PANTHER" id="PTHR42776:SF4">
    <property type="entry name" value="ACYLAMINO-ACID-RELEASING ENZYME"/>
    <property type="match status" value="1"/>
</dbReference>
<sequence>MDPKVFYSIKLISNPVKSEDGTFFQLNWIDFTSNSYSSSIYFKGKDVKRVTWGGKESQPLVKDGVLHYVKGGDKDTLMRSTLGEPEPVFSFDKIKKYLPYGKGFLFLGEERKGNSTPFEASSLKYKFDSRGLLRSRTSLYYFDGKETRTIMGGNYDVNDFDTDGRRVVASATMSNDDVSFQDVFEVDVGSSSFTKLTKGEGAVTAVALTKSGFAYLGHRKGLSPWARKDVIFEDGRVLTCGKYCGNSVVNDLFVKYGDKLVVDGGKVYSLGQDGPTVNVYSVEDGEKVTDVKGVVLDFDVKDGVEYVYSDPRKPSLMGGYDPNESVEGVIPDSFTKGIEGWVMKRDEKAPNVVFVHGGPHTAYGYMYYIEFNYLFQEGFNVIYTNPSGSQGYGEDFARAVVGKWCDIDFSELMSFVSSLGLKGKFHLTGGSYGGYFTNMALTKTDFFSSGIAERSISNLVSMCGTSDIGFWFNAIESGISDPWERESIGKLLEMSPIYHVKKVKTPLMLIHGEEDMRCPIEQAEQFFIALKMNGVDARLVRYPGDSHEHARRGKPLNMVDRLIRKSEWFKYH</sequence>
<dbReference type="Pfam" id="PF00326">
    <property type="entry name" value="Peptidase_S9"/>
    <property type="match status" value="1"/>
</dbReference>
<dbReference type="AlphaFoldDB" id="A0A510DTL5"/>
<dbReference type="RefSeq" id="WP_149528383.1">
    <property type="nucleotide sequence ID" value="NZ_AP018929.1"/>
</dbReference>
<dbReference type="GeneID" id="41717218"/>
<evidence type="ECO:0000259" key="2">
    <source>
        <dbReference type="Pfam" id="PF00326"/>
    </source>
</evidence>
<reference evidence="3 5" key="2">
    <citation type="journal article" date="2020" name="Int. J. Syst. Evol. Microbiol.">
        <title>Sulfuracidifex tepidarius gen. nov., sp. nov. and transfer of Sulfolobus metallicus Huber and Stetter 1992 to the genus Sulfuracidifex as Sulfuracidifex metallicus comb. nov.</title>
        <authorList>
            <person name="Itoh T."/>
            <person name="Miura T."/>
            <person name="Sakai H.D."/>
            <person name="Kato S."/>
            <person name="Ohkuma M."/>
            <person name="Takashina T."/>
        </authorList>
    </citation>
    <scope>NUCLEOTIDE SEQUENCE [LARGE SCALE GENOMIC DNA]</scope>
    <source>
        <strain evidence="3 5">IC-006</strain>
        <strain evidence="4">IC-007</strain>
    </source>
</reference>
<dbReference type="KEGG" id="step:IC006_0849"/>
<dbReference type="EMBL" id="AP018930">
    <property type="protein sequence ID" value="BBG26310.1"/>
    <property type="molecule type" value="Genomic_DNA"/>
</dbReference>
<dbReference type="PANTHER" id="PTHR42776">
    <property type="entry name" value="SERINE PEPTIDASE S9 FAMILY MEMBER"/>
    <property type="match status" value="1"/>
</dbReference>
<gene>
    <name evidence="3" type="ORF">IC006_0849</name>
    <name evidence="4" type="ORF">IC007_0816</name>
</gene>
<keyword evidence="5" id="KW-1185">Reference proteome</keyword>
<name>A0A510DTL5_9CREN</name>
<evidence type="ECO:0000256" key="1">
    <source>
        <dbReference type="ARBA" id="ARBA00022801"/>
    </source>
</evidence>
<dbReference type="Proteomes" id="UP000322983">
    <property type="component" value="Chromosome"/>
</dbReference>
<dbReference type="InterPro" id="IPR001375">
    <property type="entry name" value="Peptidase_S9_cat"/>
</dbReference>
<accession>A0A510DTL5</accession>
<evidence type="ECO:0000313" key="5">
    <source>
        <dbReference type="Proteomes" id="UP000322983"/>
    </source>
</evidence>
<keyword evidence="1" id="KW-0378">Hydrolase</keyword>
<feature type="domain" description="Peptidase S9 prolyl oligopeptidase catalytic" evidence="2">
    <location>
        <begin position="370"/>
        <end position="571"/>
    </location>
</feature>
<dbReference type="GO" id="GO:0006508">
    <property type="term" value="P:proteolysis"/>
    <property type="evidence" value="ECO:0007669"/>
    <property type="project" value="InterPro"/>
</dbReference>
<dbReference type="SUPFAM" id="SSF53474">
    <property type="entry name" value="alpha/beta-Hydrolases"/>
    <property type="match status" value="1"/>
</dbReference>
<protein>
    <submittedName>
        <fullName evidence="3">Acylamino-acid-releasing enzyme</fullName>
    </submittedName>
</protein>
<evidence type="ECO:0000313" key="3">
    <source>
        <dbReference type="EMBL" id="BBG23563.1"/>
    </source>
</evidence>
<dbReference type="SUPFAM" id="SSF69304">
    <property type="entry name" value="Tricorn protease N-terminal domain"/>
    <property type="match status" value="1"/>
</dbReference>
<dbReference type="Gene3D" id="3.40.50.1820">
    <property type="entry name" value="alpha/beta hydrolase"/>
    <property type="match status" value="1"/>
</dbReference>
<accession>A0A510E2I3</accession>